<dbReference type="PROSITE" id="PS51846">
    <property type="entry name" value="CNNM"/>
    <property type="match status" value="1"/>
</dbReference>
<keyword evidence="4" id="KW-0677">Repeat</keyword>
<dbReference type="AlphaFoldDB" id="A0A8E7AXA2"/>
<dbReference type="RefSeq" id="WP_214419289.1">
    <property type="nucleotide sequence ID" value="NZ_CP075546.1"/>
</dbReference>
<feature type="transmembrane region" description="Helical" evidence="10">
    <location>
        <begin position="102"/>
        <end position="123"/>
    </location>
</feature>
<dbReference type="InterPro" id="IPR046342">
    <property type="entry name" value="CBS_dom_sf"/>
</dbReference>
<dbReference type="SMART" id="SM01091">
    <property type="entry name" value="CorC_HlyC"/>
    <property type="match status" value="1"/>
</dbReference>
<evidence type="ECO:0000256" key="7">
    <source>
        <dbReference type="ARBA" id="ARBA00023136"/>
    </source>
</evidence>
<feature type="transmembrane region" description="Helical" evidence="10">
    <location>
        <begin position="135"/>
        <end position="156"/>
    </location>
</feature>
<feature type="domain" description="CNNM transmembrane" evidence="12">
    <location>
        <begin position="1"/>
        <end position="200"/>
    </location>
</feature>
<dbReference type="FunFam" id="3.10.580.10:FF:000002">
    <property type="entry name" value="Magnesium/cobalt efflux protein CorC"/>
    <property type="match status" value="1"/>
</dbReference>
<feature type="transmembrane region" description="Helical" evidence="10">
    <location>
        <begin position="59"/>
        <end position="82"/>
    </location>
</feature>
<evidence type="ECO:0000256" key="3">
    <source>
        <dbReference type="ARBA" id="ARBA00022692"/>
    </source>
</evidence>
<evidence type="ECO:0000256" key="5">
    <source>
        <dbReference type="ARBA" id="ARBA00022989"/>
    </source>
</evidence>
<proteinExistence type="predicted"/>
<evidence type="ECO:0000256" key="4">
    <source>
        <dbReference type="ARBA" id="ARBA00022737"/>
    </source>
</evidence>
<keyword evidence="2" id="KW-1003">Cell membrane</keyword>
<dbReference type="KEGG" id="mrtj:KHC33_14305"/>
<reference evidence="13 14" key="1">
    <citation type="submission" date="2021-05" db="EMBL/GenBank/DDBJ databases">
        <title>A novel Methanospirillum isolate from a pyrite-forming mixed culture.</title>
        <authorList>
            <person name="Bunk B."/>
            <person name="Sproer C."/>
            <person name="Spring S."/>
            <person name="Pester M."/>
        </authorList>
    </citation>
    <scope>NUCLEOTIDE SEQUENCE [LARGE SCALE GENOMIC DNA]</scope>
    <source>
        <strain evidence="13 14">J.3.6.1-F.2.7.3</strain>
    </source>
</reference>
<dbReference type="PANTHER" id="PTHR43099:SF2">
    <property type="entry name" value="UPF0053 PROTEIN YRKA"/>
    <property type="match status" value="1"/>
</dbReference>
<dbReference type="InterPro" id="IPR000644">
    <property type="entry name" value="CBS_dom"/>
</dbReference>
<evidence type="ECO:0000256" key="2">
    <source>
        <dbReference type="ARBA" id="ARBA00022475"/>
    </source>
</evidence>
<dbReference type="InterPro" id="IPR044751">
    <property type="entry name" value="Ion_transp-like_CBS"/>
</dbReference>
<comment type="subcellular location">
    <subcellularLocation>
        <location evidence="1">Cell membrane</location>
        <topology evidence="1">Multi-pass membrane protein</topology>
    </subcellularLocation>
</comment>
<dbReference type="GO" id="GO:0009086">
    <property type="term" value="P:methionine biosynthetic process"/>
    <property type="evidence" value="ECO:0007669"/>
    <property type="project" value="UniProtKB-KW"/>
</dbReference>
<evidence type="ECO:0000313" key="14">
    <source>
        <dbReference type="Proteomes" id="UP000680656"/>
    </source>
</evidence>
<dbReference type="SUPFAM" id="SSF56176">
    <property type="entry name" value="FAD-binding/transporter-associated domain-like"/>
    <property type="match status" value="1"/>
</dbReference>
<dbReference type="GO" id="GO:0050660">
    <property type="term" value="F:flavin adenine dinucleotide binding"/>
    <property type="evidence" value="ECO:0007669"/>
    <property type="project" value="InterPro"/>
</dbReference>
<evidence type="ECO:0000259" key="11">
    <source>
        <dbReference type="PROSITE" id="PS51371"/>
    </source>
</evidence>
<dbReference type="EMBL" id="CP075546">
    <property type="protein sequence ID" value="QVV88480.1"/>
    <property type="molecule type" value="Genomic_DNA"/>
</dbReference>
<dbReference type="InterPro" id="IPR016169">
    <property type="entry name" value="FAD-bd_PCMH_sub2"/>
</dbReference>
<dbReference type="Gene3D" id="3.30.465.10">
    <property type="match status" value="1"/>
</dbReference>
<gene>
    <name evidence="13" type="ORF">KHC33_14305</name>
</gene>
<evidence type="ECO:0000256" key="1">
    <source>
        <dbReference type="ARBA" id="ARBA00004651"/>
    </source>
</evidence>
<dbReference type="PROSITE" id="PS51371">
    <property type="entry name" value="CBS"/>
    <property type="match status" value="2"/>
</dbReference>
<keyword evidence="7 10" id="KW-0472">Membrane</keyword>
<feature type="transmembrane region" description="Helical" evidence="10">
    <location>
        <begin position="6"/>
        <end position="28"/>
    </location>
</feature>
<dbReference type="InterPro" id="IPR005170">
    <property type="entry name" value="Transptr-assoc_dom"/>
</dbReference>
<dbReference type="InterPro" id="IPR002550">
    <property type="entry name" value="CNNM"/>
</dbReference>
<evidence type="ECO:0000313" key="13">
    <source>
        <dbReference type="EMBL" id="QVV88480.1"/>
    </source>
</evidence>
<dbReference type="GO" id="GO:0005886">
    <property type="term" value="C:plasma membrane"/>
    <property type="evidence" value="ECO:0007669"/>
    <property type="project" value="UniProtKB-SubCell"/>
</dbReference>
<keyword evidence="8" id="KW-0028">Amino-acid biosynthesis</keyword>
<dbReference type="Pfam" id="PF03471">
    <property type="entry name" value="CorC_HlyC"/>
    <property type="match status" value="1"/>
</dbReference>
<keyword evidence="3 10" id="KW-0812">Transmembrane</keyword>
<keyword evidence="14" id="KW-1185">Reference proteome</keyword>
<protein>
    <submittedName>
        <fullName evidence="13">Hemolysin family protein</fullName>
    </submittedName>
</protein>
<dbReference type="Pfam" id="PF01595">
    <property type="entry name" value="CNNM"/>
    <property type="match status" value="1"/>
</dbReference>
<dbReference type="CDD" id="cd04590">
    <property type="entry name" value="CBS_pair_CorC_HlyC_assoc"/>
    <property type="match status" value="1"/>
</dbReference>
<evidence type="ECO:0000256" key="8">
    <source>
        <dbReference type="ARBA" id="ARBA00023167"/>
    </source>
</evidence>
<accession>A0A8E7AXA2</accession>
<dbReference type="InterPro" id="IPR036318">
    <property type="entry name" value="FAD-bd_PCMH-like_sf"/>
</dbReference>
<dbReference type="Proteomes" id="UP000680656">
    <property type="component" value="Chromosome"/>
</dbReference>
<dbReference type="PANTHER" id="PTHR43099">
    <property type="entry name" value="UPF0053 PROTEIN YRKA"/>
    <property type="match status" value="1"/>
</dbReference>
<name>A0A8E7AXA2_9EURY</name>
<keyword evidence="8" id="KW-0486">Methionine biosynthesis</keyword>
<dbReference type="InterPro" id="IPR051676">
    <property type="entry name" value="UPF0053_domain"/>
</dbReference>
<dbReference type="GeneID" id="65098379"/>
<dbReference type="SUPFAM" id="SSF54631">
    <property type="entry name" value="CBS-domain pair"/>
    <property type="match status" value="1"/>
</dbReference>
<feature type="domain" description="CBS" evidence="11">
    <location>
        <begin position="219"/>
        <end position="280"/>
    </location>
</feature>
<sequence length="431" mass="47841">MTTSIDIIILFLLIIVNGFFSMAEFALVSSRKIKLKQLASEGKTGAHAALGLMEDQTSFLSSIQIGITLVGICTGAYGGATFSHVLEPFIENIPFIGTYSQAISITGVILVITYFSIVIGELVPKRIGLANPEGIACTIAPVFVLITRIFAPFSYLTSGLTHLLVKIFGISDQKTPDIIEDEIHLLLEEGAESGVIDETEQNMMESVFEFGDRPIDDLMIPRPDIIAIDIDDEPSKNLDIMRNSKHTRYPVYRDTLDSIIGIISIRDLWTYSQSHQTIDLSKVIQEILVVPNQITALDLIHRFRNATSPLAIVVDEYGSVVGLITLHDLLEALVGDLSKVDNEEEIELVIRRHDGSWLVDGRTTPEELYELTGISCIEDSARGFFKTMAGFMLYQTGSIPKEGETIVWDNYLFEIVDMDGHRIDKILITLK</sequence>
<feature type="domain" description="CBS" evidence="11">
    <location>
        <begin position="283"/>
        <end position="340"/>
    </location>
</feature>
<organism evidence="13 14">
    <name type="scientific">Methanospirillum purgamenti</name>
    <dbReference type="NCBI Taxonomy" id="2834276"/>
    <lineage>
        <taxon>Archaea</taxon>
        <taxon>Methanobacteriati</taxon>
        <taxon>Methanobacteriota</taxon>
        <taxon>Stenosarchaea group</taxon>
        <taxon>Methanomicrobia</taxon>
        <taxon>Methanomicrobiales</taxon>
        <taxon>Methanospirillaceae</taxon>
        <taxon>Methanospirillum</taxon>
    </lineage>
</organism>
<evidence type="ECO:0000256" key="6">
    <source>
        <dbReference type="ARBA" id="ARBA00023122"/>
    </source>
</evidence>
<keyword evidence="5 10" id="KW-1133">Transmembrane helix</keyword>
<evidence type="ECO:0000259" key="12">
    <source>
        <dbReference type="PROSITE" id="PS51846"/>
    </source>
</evidence>
<evidence type="ECO:0000256" key="10">
    <source>
        <dbReference type="SAM" id="Phobius"/>
    </source>
</evidence>
<evidence type="ECO:0000256" key="9">
    <source>
        <dbReference type="PROSITE-ProRule" id="PRU00703"/>
    </source>
</evidence>
<dbReference type="Gene3D" id="3.10.580.10">
    <property type="entry name" value="CBS-domain"/>
    <property type="match status" value="1"/>
</dbReference>
<dbReference type="Pfam" id="PF00571">
    <property type="entry name" value="CBS"/>
    <property type="match status" value="2"/>
</dbReference>
<keyword evidence="6 9" id="KW-0129">CBS domain</keyword>